<dbReference type="FunFam" id="1.20.120.1750:FF:000001">
    <property type="entry name" value="RBR-type E3 ubiquitin transferase"/>
    <property type="match status" value="1"/>
</dbReference>
<evidence type="ECO:0000256" key="9">
    <source>
        <dbReference type="ARBA" id="ARBA00022771"/>
    </source>
</evidence>
<dbReference type="InterPro" id="IPR031127">
    <property type="entry name" value="E3_UB_ligase_RBR"/>
</dbReference>
<feature type="compositionally biased region" description="Basic and acidic residues" evidence="15">
    <location>
        <begin position="8"/>
        <end position="20"/>
    </location>
</feature>
<evidence type="ECO:0000256" key="5">
    <source>
        <dbReference type="ARBA" id="ARBA00022679"/>
    </source>
</evidence>
<evidence type="ECO:0000256" key="15">
    <source>
        <dbReference type="SAM" id="MobiDB-lite"/>
    </source>
</evidence>
<feature type="compositionally biased region" description="Low complexity" evidence="15">
    <location>
        <begin position="417"/>
        <end position="428"/>
    </location>
</feature>
<evidence type="ECO:0000313" key="18">
    <source>
        <dbReference type="Proteomes" id="UP001152795"/>
    </source>
</evidence>
<feature type="transmembrane region" description="Helical" evidence="16">
    <location>
        <begin position="291"/>
        <end position="324"/>
    </location>
</feature>
<comment type="catalytic activity">
    <reaction evidence="1">
        <text>[E2 ubiquitin-conjugating enzyme]-S-ubiquitinyl-L-cysteine + [acceptor protein]-L-lysine = [E2 ubiquitin-conjugating enzyme]-L-cysteine + [acceptor protein]-N(6)-ubiquitinyl-L-lysine.</text>
        <dbReference type="EC" id="2.3.2.31"/>
    </reaction>
</comment>
<feature type="region of interest" description="Disordered" evidence="15">
    <location>
        <begin position="500"/>
        <end position="566"/>
    </location>
</feature>
<dbReference type="GO" id="GO:0016020">
    <property type="term" value="C:membrane"/>
    <property type="evidence" value="ECO:0007669"/>
    <property type="project" value="UniProtKB-SubCell"/>
</dbReference>
<evidence type="ECO:0000256" key="10">
    <source>
        <dbReference type="ARBA" id="ARBA00022786"/>
    </source>
</evidence>
<feature type="region of interest" description="Disordered" evidence="15">
    <location>
        <begin position="406"/>
        <end position="428"/>
    </location>
</feature>
<dbReference type="Pfam" id="PF22191">
    <property type="entry name" value="IBR_1"/>
    <property type="match status" value="1"/>
</dbReference>
<dbReference type="InterPro" id="IPR001841">
    <property type="entry name" value="Znf_RING"/>
</dbReference>
<dbReference type="Gene3D" id="3.30.40.10">
    <property type="entry name" value="Zinc/RING finger domain, C3HC4 (zinc finger)"/>
    <property type="match status" value="1"/>
</dbReference>
<keyword evidence="18" id="KW-1185">Reference proteome</keyword>
<keyword evidence="6 16" id="KW-0812">Transmembrane</keyword>
<comment type="subcellular location">
    <subcellularLocation>
        <location evidence="2">Membrane</location>
        <topology evidence="2">Multi-pass membrane protein</topology>
    </subcellularLocation>
</comment>
<dbReference type="EMBL" id="CACRXK020000139">
    <property type="protein sequence ID" value="CAB3978750.1"/>
    <property type="molecule type" value="Genomic_DNA"/>
</dbReference>
<dbReference type="Proteomes" id="UP001152795">
    <property type="component" value="Unassembled WGS sequence"/>
</dbReference>
<dbReference type="SUPFAM" id="SSF57850">
    <property type="entry name" value="RING/U-box"/>
    <property type="match status" value="3"/>
</dbReference>
<keyword evidence="17" id="KW-0436">Ligase</keyword>
<evidence type="ECO:0000256" key="1">
    <source>
        <dbReference type="ARBA" id="ARBA00001798"/>
    </source>
</evidence>
<evidence type="ECO:0000256" key="16">
    <source>
        <dbReference type="SAM" id="Phobius"/>
    </source>
</evidence>
<dbReference type="PROSITE" id="PS51873">
    <property type="entry name" value="TRIAD"/>
    <property type="match status" value="1"/>
</dbReference>
<dbReference type="OrthoDB" id="1431934at2759"/>
<dbReference type="Gene3D" id="2.20.25.20">
    <property type="match status" value="1"/>
</dbReference>
<dbReference type="CDD" id="cd20338">
    <property type="entry name" value="BRcat_RBR_RNF19"/>
    <property type="match status" value="1"/>
</dbReference>
<name>A0A6S7FWM4_PARCT</name>
<evidence type="ECO:0000313" key="17">
    <source>
        <dbReference type="EMBL" id="CAB3978750.1"/>
    </source>
</evidence>
<feature type="compositionally biased region" description="Polar residues" evidence="15">
    <location>
        <begin position="500"/>
        <end position="517"/>
    </location>
</feature>
<evidence type="ECO:0000256" key="8">
    <source>
        <dbReference type="ARBA" id="ARBA00022737"/>
    </source>
</evidence>
<evidence type="ECO:0000256" key="6">
    <source>
        <dbReference type="ARBA" id="ARBA00022692"/>
    </source>
</evidence>
<dbReference type="EC" id="2.3.2.31" evidence="4"/>
<comment type="pathway">
    <text evidence="3">Protein modification; protein ubiquitination.</text>
</comment>
<accession>A0A6S7FWM4</accession>
<evidence type="ECO:0000256" key="7">
    <source>
        <dbReference type="ARBA" id="ARBA00022723"/>
    </source>
</evidence>
<evidence type="ECO:0000256" key="12">
    <source>
        <dbReference type="ARBA" id="ARBA00022989"/>
    </source>
</evidence>
<dbReference type="FunFam" id="3.30.40.10:FF:000424">
    <property type="entry name" value="RBR-type E3 ubiquitin transferase"/>
    <property type="match status" value="1"/>
</dbReference>
<sequence>MSDTQKQATDESPKNVETPKKHGRFRSSMRSVFGRSGKSKNDDSSQSKTSKDANSSQSRKSSSEAVCVCPVCYVVKPQSLFPDISTCEHRTCGDCLRQYMTIEINESRVNLTCPECAERFHPNDIKYVLNDEVLMNKYSEFTLRRTLVSDPDCRWCPAPDCGYAVIAAGCASCPKLTCEREKCKTEFCYHCKQIWHPNLTCDMARQRRASNIRSLPMNDSKSLSGEDMKPCPRCGAFIIKLDDGTCNHMTCAVCGAEFCWLCMKEISDLHYLSPSGCTFWGKKPWSRKKKILWQMGTLIGAPLGIALAAGVVLPAMVIGIPVYVGRQMHEKYNRPYHTKKKRNIAIISGVTLSILVSPMLAALTVGVGVPIALGYIYGVVPISLCRSGGCASVTTKNGRGVNLEFDSDGDMVTNPNERSGAMEASSAAEENIDGVVTVVATVNTRAPDTESGKQPSVSLSQECSSLASSNIEPSGREDSGSMIPGPRSCAVSIASSIENLNITDHTPSPSLTGISSETAEHDRVSTSSIPSSKTSSDSSLKKVVQLKVASESRAHDAEQPTVVAES</sequence>
<keyword evidence="7" id="KW-0479">Metal-binding</keyword>
<dbReference type="GO" id="GO:0061630">
    <property type="term" value="F:ubiquitin protein ligase activity"/>
    <property type="evidence" value="ECO:0007669"/>
    <property type="project" value="UniProtKB-EC"/>
</dbReference>
<evidence type="ECO:0000256" key="13">
    <source>
        <dbReference type="ARBA" id="ARBA00023136"/>
    </source>
</evidence>
<keyword evidence="5" id="KW-0808">Transferase</keyword>
<dbReference type="PROSITE" id="PS50089">
    <property type="entry name" value="ZF_RING_2"/>
    <property type="match status" value="1"/>
</dbReference>
<keyword evidence="10" id="KW-0833">Ubl conjugation pathway</keyword>
<dbReference type="Gene3D" id="1.20.120.1750">
    <property type="match status" value="1"/>
</dbReference>
<dbReference type="PANTHER" id="PTHR11685">
    <property type="entry name" value="RBR FAMILY RING FINGER AND IBR DOMAIN-CONTAINING"/>
    <property type="match status" value="1"/>
</dbReference>
<feature type="compositionally biased region" description="Low complexity" evidence="15">
    <location>
        <begin position="456"/>
        <end position="469"/>
    </location>
</feature>
<dbReference type="InterPro" id="IPR013083">
    <property type="entry name" value="Znf_RING/FYVE/PHD"/>
</dbReference>
<dbReference type="GO" id="GO:0016874">
    <property type="term" value="F:ligase activity"/>
    <property type="evidence" value="ECO:0007669"/>
    <property type="project" value="UniProtKB-KW"/>
</dbReference>
<dbReference type="Pfam" id="PF01485">
    <property type="entry name" value="IBR"/>
    <property type="match status" value="1"/>
</dbReference>
<reference evidence="17" key="1">
    <citation type="submission" date="2020-04" db="EMBL/GenBank/DDBJ databases">
        <authorList>
            <person name="Alioto T."/>
            <person name="Alioto T."/>
            <person name="Gomez Garrido J."/>
        </authorList>
    </citation>
    <scope>NUCLEOTIDE SEQUENCE</scope>
    <source>
        <strain evidence="17">A484AB</strain>
    </source>
</reference>
<keyword evidence="9" id="KW-0863">Zinc-finger</keyword>
<keyword evidence="11" id="KW-0862">Zinc</keyword>
<dbReference type="AlphaFoldDB" id="A0A6S7FWM4"/>
<feature type="compositionally biased region" description="Low complexity" evidence="15">
    <location>
        <begin position="525"/>
        <end position="538"/>
    </location>
</feature>
<comment type="caution">
    <text evidence="17">The sequence shown here is derived from an EMBL/GenBank/DDBJ whole genome shotgun (WGS) entry which is preliminary data.</text>
</comment>
<evidence type="ECO:0000256" key="11">
    <source>
        <dbReference type="ARBA" id="ARBA00022833"/>
    </source>
</evidence>
<protein>
    <recommendedName>
        <fullName evidence="4">RBR-type E3 ubiquitin transferase</fullName>
        <ecNumber evidence="4">2.3.2.31</ecNumber>
    </recommendedName>
</protein>
<dbReference type="InterPro" id="IPR002867">
    <property type="entry name" value="IBR_dom"/>
</dbReference>
<feature type="transmembrane region" description="Helical" evidence="16">
    <location>
        <begin position="344"/>
        <end position="377"/>
    </location>
</feature>
<evidence type="ECO:0000256" key="2">
    <source>
        <dbReference type="ARBA" id="ARBA00004141"/>
    </source>
</evidence>
<dbReference type="GO" id="GO:0016567">
    <property type="term" value="P:protein ubiquitination"/>
    <property type="evidence" value="ECO:0007669"/>
    <property type="project" value="InterPro"/>
</dbReference>
<comment type="similarity">
    <text evidence="14">Belongs to the RBR family. RNF19 subfamily.</text>
</comment>
<dbReference type="InterPro" id="IPR044066">
    <property type="entry name" value="TRIAD_supradom"/>
</dbReference>
<keyword evidence="8" id="KW-0677">Repeat</keyword>
<dbReference type="CDD" id="cd20355">
    <property type="entry name" value="Rcat_RBR_RNF19"/>
    <property type="match status" value="1"/>
</dbReference>
<keyword evidence="13 16" id="KW-0472">Membrane</keyword>
<dbReference type="SMART" id="SM00647">
    <property type="entry name" value="IBR"/>
    <property type="match status" value="2"/>
</dbReference>
<evidence type="ECO:0000256" key="4">
    <source>
        <dbReference type="ARBA" id="ARBA00012251"/>
    </source>
</evidence>
<feature type="compositionally biased region" description="Basic and acidic residues" evidence="15">
    <location>
        <begin position="39"/>
        <end position="51"/>
    </location>
</feature>
<evidence type="ECO:0000256" key="3">
    <source>
        <dbReference type="ARBA" id="ARBA00004906"/>
    </source>
</evidence>
<proteinExistence type="inferred from homology"/>
<organism evidence="17 18">
    <name type="scientific">Paramuricea clavata</name>
    <name type="common">Red gorgonian</name>
    <name type="synonym">Violescent sea-whip</name>
    <dbReference type="NCBI Taxonomy" id="317549"/>
    <lineage>
        <taxon>Eukaryota</taxon>
        <taxon>Metazoa</taxon>
        <taxon>Cnidaria</taxon>
        <taxon>Anthozoa</taxon>
        <taxon>Octocorallia</taxon>
        <taxon>Malacalcyonacea</taxon>
        <taxon>Plexauridae</taxon>
        <taxon>Paramuricea</taxon>
    </lineage>
</organism>
<feature type="region of interest" description="Disordered" evidence="15">
    <location>
        <begin position="1"/>
        <end position="57"/>
    </location>
</feature>
<dbReference type="GO" id="GO:0008270">
    <property type="term" value="F:zinc ion binding"/>
    <property type="evidence" value="ECO:0007669"/>
    <property type="project" value="UniProtKB-KW"/>
</dbReference>
<keyword evidence="12 16" id="KW-1133">Transmembrane helix</keyword>
<dbReference type="CDD" id="cd16629">
    <property type="entry name" value="RING-HC_RBR_RNF19"/>
    <property type="match status" value="1"/>
</dbReference>
<gene>
    <name evidence="17" type="ORF">PACLA_8A044456</name>
</gene>
<dbReference type="FunFam" id="2.20.25.20:FF:000004">
    <property type="entry name" value="RBR-type E3 ubiquitin transferase"/>
    <property type="match status" value="1"/>
</dbReference>
<evidence type="ECO:0000256" key="14">
    <source>
        <dbReference type="ARBA" id="ARBA00061087"/>
    </source>
</evidence>
<feature type="region of interest" description="Disordered" evidence="15">
    <location>
        <begin position="445"/>
        <end position="487"/>
    </location>
</feature>